<accession>A0A165FTV8</accession>
<dbReference type="InParanoid" id="A0A165FTV8"/>
<evidence type="ECO:0000313" key="2">
    <source>
        <dbReference type="Proteomes" id="UP000076871"/>
    </source>
</evidence>
<protein>
    <submittedName>
        <fullName evidence="1">Uncharacterized protein</fullName>
    </submittedName>
</protein>
<organism evidence="1 2">
    <name type="scientific">Laetiporus sulphureus 93-53</name>
    <dbReference type="NCBI Taxonomy" id="1314785"/>
    <lineage>
        <taxon>Eukaryota</taxon>
        <taxon>Fungi</taxon>
        <taxon>Dikarya</taxon>
        <taxon>Basidiomycota</taxon>
        <taxon>Agaricomycotina</taxon>
        <taxon>Agaricomycetes</taxon>
        <taxon>Polyporales</taxon>
        <taxon>Laetiporus</taxon>
    </lineage>
</organism>
<sequence>MNIADLRTNVCYNTIFECPNGDELERLNEWIGKHVINKDTVGSVKCSAKRDKIFQYVFNGVIQIDGWMNSESTIGVVHAQLRLPLYQGIISLGTVSGCMKDSVSMFVCLQPLAQGCLRFYVKDGSDLVVRLDVTTKLGDVFRDVTLFKI</sequence>
<gene>
    <name evidence="1" type="ORF">LAESUDRAFT_810990</name>
</gene>
<dbReference type="OrthoDB" id="2927476at2759"/>
<name>A0A165FTV8_9APHY</name>
<dbReference type="GeneID" id="63831303"/>
<keyword evidence="2" id="KW-1185">Reference proteome</keyword>
<reference evidence="1 2" key="1">
    <citation type="journal article" date="2016" name="Mol. Biol. Evol.">
        <title>Comparative Genomics of Early-Diverging Mushroom-Forming Fungi Provides Insights into the Origins of Lignocellulose Decay Capabilities.</title>
        <authorList>
            <person name="Nagy L.G."/>
            <person name="Riley R."/>
            <person name="Tritt A."/>
            <person name="Adam C."/>
            <person name="Daum C."/>
            <person name="Floudas D."/>
            <person name="Sun H."/>
            <person name="Yadav J.S."/>
            <person name="Pangilinan J."/>
            <person name="Larsson K.H."/>
            <person name="Matsuura K."/>
            <person name="Barry K."/>
            <person name="Labutti K."/>
            <person name="Kuo R."/>
            <person name="Ohm R.A."/>
            <person name="Bhattacharya S.S."/>
            <person name="Shirouzu T."/>
            <person name="Yoshinaga Y."/>
            <person name="Martin F.M."/>
            <person name="Grigoriev I.V."/>
            <person name="Hibbett D.S."/>
        </authorList>
    </citation>
    <scope>NUCLEOTIDE SEQUENCE [LARGE SCALE GENOMIC DNA]</scope>
    <source>
        <strain evidence="1 2">93-53</strain>
    </source>
</reference>
<dbReference type="RefSeq" id="XP_040767146.1">
    <property type="nucleotide sequence ID" value="XM_040914276.1"/>
</dbReference>
<dbReference type="AlphaFoldDB" id="A0A165FTV8"/>
<dbReference type="Proteomes" id="UP000076871">
    <property type="component" value="Unassembled WGS sequence"/>
</dbReference>
<evidence type="ECO:0000313" key="1">
    <source>
        <dbReference type="EMBL" id="KZT09406.1"/>
    </source>
</evidence>
<proteinExistence type="predicted"/>
<dbReference type="EMBL" id="KV427612">
    <property type="protein sequence ID" value="KZT09406.1"/>
    <property type="molecule type" value="Genomic_DNA"/>
</dbReference>